<gene>
    <name evidence="2" type="ORF">AMJ39_01750</name>
</gene>
<dbReference type="Pfam" id="PF00932">
    <property type="entry name" value="LTD"/>
    <property type="match status" value="1"/>
</dbReference>
<evidence type="ECO:0000259" key="1">
    <source>
        <dbReference type="PROSITE" id="PS51841"/>
    </source>
</evidence>
<feature type="domain" description="LTD" evidence="1">
    <location>
        <begin position="20"/>
        <end position="147"/>
    </location>
</feature>
<evidence type="ECO:0000313" key="2">
    <source>
        <dbReference type="EMBL" id="KPJ54149.1"/>
    </source>
</evidence>
<reference evidence="2 3" key="1">
    <citation type="journal article" date="2015" name="Microbiome">
        <title>Genomic resolution of linkages in carbon, nitrogen, and sulfur cycling among widespread estuary sediment bacteria.</title>
        <authorList>
            <person name="Baker B.J."/>
            <person name="Lazar C.S."/>
            <person name="Teske A.P."/>
            <person name="Dick G.J."/>
        </authorList>
    </citation>
    <scope>NUCLEOTIDE SEQUENCE [LARGE SCALE GENOMIC DNA]</scope>
    <source>
        <strain evidence="2">DG_24</strain>
    </source>
</reference>
<name>A0A0S7WVE3_UNCT6</name>
<organism evidence="2 3">
    <name type="scientific">candidate division TA06 bacterium DG_24</name>
    <dbReference type="NCBI Taxonomy" id="1703770"/>
    <lineage>
        <taxon>Bacteria</taxon>
        <taxon>Bacteria division TA06</taxon>
    </lineage>
</organism>
<protein>
    <recommendedName>
        <fullName evidence="1">LTD domain-containing protein</fullName>
    </recommendedName>
</protein>
<dbReference type="STRING" id="1703770.AMJ39_01750"/>
<evidence type="ECO:0000313" key="3">
    <source>
        <dbReference type="Proteomes" id="UP000052008"/>
    </source>
</evidence>
<dbReference type="Gene3D" id="2.60.40.1260">
    <property type="entry name" value="Lamin Tail domain"/>
    <property type="match status" value="1"/>
</dbReference>
<dbReference type="AlphaFoldDB" id="A0A0S7WVE3"/>
<proteinExistence type="predicted"/>
<dbReference type="PROSITE" id="PS51841">
    <property type="entry name" value="LTD"/>
    <property type="match status" value="1"/>
</dbReference>
<dbReference type="Proteomes" id="UP000052008">
    <property type="component" value="Unassembled WGS sequence"/>
</dbReference>
<sequence length="219" mass="23337">MRHHLAGLLALGCVVCLPVGGLSQVVFNEVYYDADNAWADNANEWVELYNAGGSTVDLGGLIFTDHPDTTWEGYYLIPGGTMLGPGEFLILCRDADSLNSHWSIPPAVTVLAWGDAPTTTYLMLHNDGEDIHLLDGETDVAVMWYGDGGDLGPTNAAPDVTAGHSLGLYPDGSSTGVPSDDYYDYADPTPGEPNEAIVPVSSTTWGKLKAMYSVPKGQQ</sequence>
<dbReference type="SUPFAM" id="SSF74853">
    <property type="entry name" value="Lamin A/C globular tail domain"/>
    <property type="match status" value="1"/>
</dbReference>
<dbReference type="InterPro" id="IPR036415">
    <property type="entry name" value="Lamin_tail_dom_sf"/>
</dbReference>
<comment type="caution">
    <text evidence="2">The sequence shown here is derived from an EMBL/GenBank/DDBJ whole genome shotgun (WGS) entry which is preliminary data.</text>
</comment>
<dbReference type="EMBL" id="LIZS01000006">
    <property type="protein sequence ID" value="KPJ54149.1"/>
    <property type="molecule type" value="Genomic_DNA"/>
</dbReference>
<accession>A0A0S7WVE3</accession>
<dbReference type="InterPro" id="IPR001322">
    <property type="entry name" value="Lamin_tail_dom"/>
</dbReference>